<dbReference type="InterPro" id="IPR011901">
    <property type="entry name" value="Grx2"/>
</dbReference>
<dbReference type="InterPro" id="IPR007494">
    <property type="entry name" value="Glutaredoxin2_C"/>
</dbReference>
<dbReference type="Proteomes" id="UP001438953">
    <property type="component" value="Unassembled WGS sequence"/>
</dbReference>
<dbReference type="Gene3D" id="3.40.30.10">
    <property type="entry name" value="Glutaredoxin"/>
    <property type="match status" value="1"/>
</dbReference>
<gene>
    <name evidence="2" type="primary">grxB</name>
    <name evidence="2" type="ORF">VSX56_00235</name>
</gene>
<reference evidence="2 3" key="1">
    <citation type="submission" date="2024-06" db="EMBL/GenBank/DDBJ databases">
        <title>Thioclava kandeliae sp. nov. from a rhizosphere soil sample of Kandelia candel in a mangrove.</title>
        <authorList>
            <person name="Mu T."/>
        </authorList>
    </citation>
    <scope>NUCLEOTIDE SEQUENCE [LARGE SCALE GENOMIC DNA]</scope>
    <source>
        <strain evidence="2 3">CPCC 100088</strain>
    </source>
</reference>
<name>A0ABV1SBA5_9RHOB</name>
<dbReference type="InterPro" id="IPR036282">
    <property type="entry name" value="Glutathione-S-Trfase_C_sf"/>
</dbReference>
<dbReference type="Pfam" id="PF04399">
    <property type="entry name" value="Glutaredoxin2_C"/>
    <property type="match status" value="1"/>
</dbReference>
<keyword evidence="3" id="KW-1185">Reference proteome</keyword>
<evidence type="ECO:0000313" key="2">
    <source>
        <dbReference type="EMBL" id="MER5170186.1"/>
    </source>
</evidence>
<sequence length="212" mass="23473">MKLFVYDHCPFCVRARIPFGLKDIPLDLGFQLNDDEETPIRMIGAKMLPILQDDGKYMGESLDIVHYLDALDGLPVFGGAPDPALVEWLEKWNDVINDLVIPRTPDPVYPEFATPEAIAYFTRKKTATFGDFDGLKARTPELIASLELGLEALVPLLPDAEGASINDILLFPVLRSLSVMDGIRYPAAVDAYRHRMAERSGVPLVSALRASC</sequence>
<proteinExistence type="predicted"/>
<dbReference type="InterPro" id="IPR036249">
    <property type="entry name" value="Thioredoxin-like_sf"/>
</dbReference>
<dbReference type="Pfam" id="PF13417">
    <property type="entry name" value="GST_N_3"/>
    <property type="match status" value="1"/>
</dbReference>
<comment type="caution">
    <text evidence="2">The sequence shown here is derived from an EMBL/GenBank/DDBJ whole genome shotgun (WGS) entry which is preliminary data.</text>
</comment>
<dbReference type="SUPFAM" id="SSF52833">
    <property type="entry name" value="Thioredoxin-like"/>
    <property type="match status" value="1"/>
</dbReference>
<dbReference type="InterPro" id="IPR004045">
    <property type="entry name" value="Glutathione_S-Trfase_N"/>
</dbReference>
<dbReference type="NCBIfam" id="TIGR02182">
    <property type="entry name" value="GRXB"/>
    <property type="match status" value="1"/>
</dbReference>
<dbReference type="EMBL" id="JAYWLC010000001">
    <property type="protein sequence ID" value="MER5170186.1"/>
    <property type="molecule type" value="Genomic_DNA"/>
</dbReference>
<accession>A0ABV1SBA5</accession>
<dbReference type="PROSITE" id="PS50404">
    <property type="entry name" value="GST_NTER"/>
    <property type="match status" value="1"/>
</dbReference>
<protein>
    <submittedName>
        <fullName evidence="2">Glutaredoxin 2</fullName>
    </submittedName>
</protein>
<dbReference type="SUPFAM" id="SSF47616">
    <property type="entry name" value="GST C-terminal domain-like"/>
    <property type="match status" value="1"/>
</dbReference>
<evidence type="ECO:0000259" key="1">
    <source>
        <dbReference type="PROSITE" id="PS50404"/>
    </source>
</evidence>
<dbReference type="RefSeq" id="WP_350933976.1">
    <property type="nucleotide sequence ID" value="NZ_JAYWLC010000001.1"/>
</dbReference>
<feature type="domain" description="GST N-terminal" evidence="1">
    <location>
        <begin position="1"/>
        <end position="76"/>
    </location>
</feature>
<dbReference type="Gene3D" id="1.20.1050.10">
    <property type="match status" value="1"/>
</dbReference>
<organism evidence="2 3">
    <name type="scientific">Thioclava kandeliae</name>
    <dbReference type="NCBI Taxonomy" id="3070818"/>
    <lineage>
        <taxon>Bacteria</taxon>
        <taxon>Pseudomonadati</taxon>
        <taxon>Pseudomonadota</taxon>
        <taxon>Alphaproteobacteria</taxon>
        <taxon>Rhodobacterales</taxon>
        <taxon>Paracoccaceae</taxon>
        <taxon>Thioclava</taxon>
    </lineage>
</organism>
<dbReference type="NCBIfam" id="NF007702">
    <property type="entry name" value="PRK10387.1"/>
    <property type="match status" value="1"/>
</dbReference>
<evidence type="ECO:0000313" key="3">
    <source>
        <dbReference type="Proteomes" id="UP001438953"/>
    </source>
</evidence>